<keyword evidence="1" id="KW-0812">Transmembrane</keyword>
<organism evidence="2 3">
    <name type="scientific">Anaeromyxobacter oryzae</name>
    <dbReference type="NCBI Taxonomy" id="2918170"/>
    <lineage>
        <taxon>Bacteria</taxon>
        <taxon>Pseudomonadati</taxon>
        <taxon>Myxococcota</taxon>
        <taxon>Myxococcia</taxon>
        <taxon>Myxococcales</taxon>
        <taxon>Cystobacterineae</taxon>
        <taxon>Anaeromyxobacteraceae</taxon>
        <taxon>Anaeromyxobacter</taxon>
    </lineage>
</organism>
<dbReference type="Proteomes" id="UP001162891">
    <property type="component" value="Chromosome"/>
</dbReference>
<name>A0ABM7WQZ2_9BACT</name>
<protein>
    <submittedName>
        <fullName evidence="2">Uncharacterized protein</fullName>
    </submittedName>
</protein>
<evidence type="ECO:0000256" key="1">
    <source>
        <dbReference type="SAM" id="Phobius"/>
    </source>
</evidence>
<proteinExistence type="predicted"/>
<dbReference type="EMBL" id="AP025591">
    <property type="protein sequence ID" value="BDG01892.1"/>
    <property type="molecule type" value="Genomic_DNA"/>
</dbReference>
<keyword evidence="3" id="KW-1185">Reference proteome</keyword>
<sequence length="73" mass="7944">MTLSWIVAVIGTVELLALVLVLFAMSVRGNRPPSLNQPGTRLARIEPRSGARLRPASGAVSPRITVPVQRRWS</sequence>
<keyword evidence="1" id="KW-1133">Transmembrane helix</keyword>
<gene>
    <name evidence="2" type="ORF">AMOR_08880</name>
</gene>
<evidence type="ECO:0000313" key="2">
    <source>
        <dbReference type="EMBL" id="BDG01892.1"/>
    </source>
</evidence>
<reference evidence="3" key="1">
    <citation type="journal article" date="2022" name="Int. J. Syst. Evol. Microbiol.">
        <title>Anaeromyxobacter oryzae sp. nov., Anaeromyxobacter diazotrophicus sp. nov. and Anaeromyxobacter paludicola sp. nov., isolated from paddy soils.</title>
        <authorList>
            <person name="Itoh H."/>
            <person name="Xu Z."/>
            <person name="Mise K."/>
            <person name="Masuda Y."/>
            <person name="Ushijima N."/>
            <person name="Hayakawa C."/>
            <person name="Shiratori Y."/>
            <person name="Senoo K."/>
        </authorList>
    </citation>
    <scope>NUCLEOTIDE SEQUENCE [LARGE SCALE GENOMIC DNA]</scope>
    <source>
        <strain evidence="3">Red232</strain>
    </source>
</reference>
<keyword evidence="1" id="KW-0472">Membrane</keyword>
<dbReference type="RefSeq" id="WP_248358841.1">
    <property type="nucleotide sequence ID" value="NZ_AP025591.1"/>
</dbReference>
<accession>A0ABM7WQZ2</accession>
<feature type="transmembrane region" description="Helical" evidence="1">
    <location>
        <begin position="6"/>
        <end position="27"/>
    </location>
</feature>
<evidence type="ECO:0000313" key="3">
    <source>
        <dbReference type="Proteomes" id="UP001162891"/>
    </source>
</evidence>